<keyword evidence="2" id="KW-0472">Membrane</keyword>
<feature type="compositionally biased region" description="Basic and acidic residues" evidence="1">
    <location>
        <begin position="409"/>
        <end position="428"/>
    </location>
</feature>
<feature type="compositionally biased region" description="Basic and acidic residues" evidence="1">
    <location>
        <begin position="198"/>
        <end position="208"/>
    </location>
</feature>
<protein>
    <submittedName>
        <fullName evidence="3">Uncharacterized protein</fullName>
    </submittedName>
</protein>
<evidence type="ECO:0000256" key="1">
    <source>
        <dbReference type="SAM" id="MobiDB-lite"/>
    </source>
</evidence>
<comment type="caution">
    <text evidence="3">The sequence shown here is derived from an EMBL/GenBank/DDBJ whole genome shotgun (WGS) entry which is preliminary data.</text>
</comment>
<evidence type="ECO:0000313" key="4">
    <source>
        <dbReference type="Proteomes" id="UP000823674"/>
    </source>
</evidence>
<gene>
    <name evidence="3" type="primary">A07g502260.1_BraROA</name>
    <name evidence="3" type="ORF">IGI04_026023</name>
</gene>
<proteinExistence type="predicted"/>
<organism evidence="3 4">
    <name type="scientific">Brassica rapa subsp. trilocularis</name>
    <dbReference type="NCBI Taxonomy" id="1813537"/>
    <lineage>
        <taxon>Eukaryota</taxon>
        <taxon>Viridiplantae</taxon>
        <taxon>Streptophyta</taxon>
        <taxon>Embryophyta</taxon>
        <taxon>Tracheophyta</taxon>
        <taxon>Spermatophyta</taxon>
        <taxon>Magnoliopsida</taxon>
        <taxon>eudicotyledons</taxon>
        <taxon>Gunneridae</taxon>
        <taxon>Pentapetalae</taxon>
        <taxon>rosids</taxon>
        <taxon>malvids</taxon>
        <taxon>Brassicales</taxon>
        <taxon>Brassicaceae</taxon>
        <taxon>Brassiceae</taxon>
        <taxon>Brassica</taxon>
    </lineage>
</organism>
<keyword evidence="4" id="KW-1185">Reference proteome</keyword>
<keyword evidence="2" id="KW-0812">Transmembrane</keyword>
<dbReference type="Proteomes" id="UP000823674">
    <property type="component" value="Chromosome A07"/>
</dbReference>
<feature type="region of interest" description="Disordered" evidence="1">
    <location>
        <begin position="198"/>
        <end position="219"/>
    </location>
</feature>
<feature type="region of interest" description="Disordered" evidence="1">
    <location>
        <begin position="392"/>
        <end position="455"/>
    </location>
</feature>
<feature type="transmembrane region" description="Helical" evidence="2">
    <location>
        <begin position="54"/>
        <end position="75"/>
    </location>
</feature>
<keyword evidence="2" id="KW-1133">Transmembrane helix</keyword>
<sequence length="455" mass="51324">MKRGFLGPSRKEPAGQCTIRKSKREVSIDTLQAASIDSVSQASMTLFIMCRKTLFIAVLFIRVLFIMLLFIRVLFTTILFTEVLFINVLFIQIDTVHPVSVDTIHIPSIDTIHPVSIDTIHVPSMDTVHPVSVDNIHLPEAVATRSKRFDYMVDKMIADHEKGIITSLSHISISQIMDFVRSEQNGGFEIPTTHVKEPGKVEEADTKDPTSASIDSSNSESIDIRTLETSIQIFVIDRYPLQSMMLPLCMIGLDDRKQLETITVLRIIEEVDINDMSSEPIDTPTSTSIDPSLQTSIDTNSCCRSIPLEIPEKSSCPQDIADSTLKSIDVSSCYPHQKIEKEITMEDFLELEEFLELEDGQQLGDLDSSEEVTMEDFLELEEWLGDLDQNQKQKFDDQHTSGKGLENSLKADDIDRHKPDEIDRHPPYDIDLQSPSNIDQHTPDCIARYPPDCID</sequence>
<accession>A0ABQ7KVI4</accession>
<reference evidence="3 4" key="1">
    <citation type="submission" date="2021-03" db="EMBL/GenBank/DDBJ databases">
        <authorList>
            <person name="King G.J."/>
            <person name="Bancroft I."/>
            <person name="Baten A."/>
            <person name="Bloomfield J."/>
            <person name="Borpatragohain P."/>
            <person name="He Z."/>
            <person name="Irish N."/>
            <person name="Irwin J."/>
            <person name="Liu K."/>
            <person name="Mauleon R.P."/>
            <person name="Moore J."/>
            <person name="Morris R."/>
            <person name="Ostergaard L."/>
            <person name="Wang B."/>
            <person name="Wells R."/>
        </authorList>
    </citation>
    <scope>NUCLEOTIDE SEQUENCE [LARGE SCALE GENOMIC DNA]</scope>
    <source>
        <strain evidence="3">R-o-18</strain>
        <tissue evidence="3">Leaf</tissue>
    </source>
</reference>
<evidence type="ECO:0000256" key="2">
    <source>
        <dbReference type="SAM" id="Phobius"/>
    </source>
</evidence>
<dbReference type="EMBL" id="JADBGQ010000009">
    <property type="protein sequence ID" value="KAG5378181.1"/>
    <property type="molecule type" value="Genomic_DNA"/>
</dbReference>
<evidence type="ECO:0000313" key="3">
    <source>
        <dbReference type="EMBL" id="KAG5378181.1"/>
    </source>
</evidence>
<name>A0ABQ7KVI4_BRACM</name>